<feature type="transmembrane region" description="Helical" evidence="10">
    <location>
        <begin position="83"/>
        <end position="116"/>
    </location>
</feature>
<comment type="function">
    <text evidence="9">Plays an essential role in type IV pili and type II pseudopili formation by proteolytically removing the leader sequence from substrate proteins and subsequently monomethylating the alpha-amino group of the newly exposed N-terminal phenylalanine.</text>
</comment>
<organism evidence="13 14">
    <name type="scientific">Edaphosphingomonas laterariae</name>
    <dbReference type="NCBI Taxonomy" id="861865"/>
    <lineage>
        <taxon>Bacteria</taxon>
        <taxon>Pseudomonadati</taxon>
        <taxon>Pseudomonadota</taxon>
        <taxon>Alphaproteobacteria</taxon>
        <taxon>Sphingomonadales</taxon>
        <taxon>Rhizorhabdaceae</taxon>
        <taxon>Edaphosphingomonas</taxon>
    </lineage>
</organism>
<dbReference type="PRINTS" id="PR00864">
    <property type="entry name" value="PREPILNPTASE"/>
</dbReference>
<dbReference type="EMBL" id="FZOS01000033">
    <property type="protein sequence ID" value="SNT03926.1"/>
    <property type="molecule type" value="Genomic_DNA"/>
</dbReference>
<dbReference type="EC" id="2.1.1.-" evidence="9"/>
<dbReference type="InterPro" id="IPR014032">
    <property type="entry name" value="Peptidase_A24A_bac"/>
</dbReference>
<evidence type="ECO:0000256" key="10">
    <source>
        <dbReference type="SAM" id="Phobius"/>
    </source>
</evidence>
<keyword evidence="14" id="KW-1185">Reference proteome</keyword>
<dbReference type="InterPro" id="IPR010627">
    <property type="entry name" value="Prepilin_pept_A24_N"/>
</dbReference>
<keyword evidence="9" id="KW-0378">Hydrolase</keyword>
<dbReference type="AlphaFoldDB" id="A0A239JD06"/>
<evidence type="ECO:0000256" key="9">
    <source>
        <dbReference type="RuleBase" id="RU003794"/>
    </source>
</evidence>
<feature type="transmembrane region" description="Helical" evidence="10">
    <location>
        <begin position="128"/>
        <end position="146"/>
    </location>
</feature>
<evidence type="ECO:0000256" key="8">
    <source>
        <dbReference type="RuleBase" id="RU003793"/>
    </source>
</evidence>
<feature type="transmembrane region" description="Helical" evidence="10">
    <location>
        <begin position="6"/>
        <end position="29"/>
    </location>
</feature>
<name>A0A239JD06_9SPHN</name>
<keyword evidence="9" id="KW-0645">Protease</keyword>
<sequence length="249" mass="25379">MAPEPLFAVAGFVLGAIFGSFLATIAIRWPDGRSVLSGRSACDSCGSALGAVDLVPLAGYVLRRGRCAGCGAAIDIRHPAIELACAAIGAVSLWVAPGMAGAFGAAFGWLLVTLAVLDAEHFWLPNPLVGALALIGLAGGIADVGVDLPARLFGGLAGFVVLSAVAIGYRWIRGRVGMGGGDPKLLGAIGLTLGWQAVPLVLFGGALAGLVLIAMRWLRGDAVRGDQQLPFGTLMAVVAWPLWLVVTMA</sequence>
<proteinExistence type="inferred from homology"/>
<evidence type="ECO:0000256" key="6">
    <source>
        <dbReference type="ARBA" id="ARBA00022989"/>
    </source>
</evidence>
<evidence type="ECO:0000256" key="5">
    <source>
        <dbReference type="ARBA" id="ARBA00022692"/>
    </source>
</evidence>
<evidence type="ECO:0000256" key="7">
    <source>
        <dbReference type="ARBA" id="ARBA00023136"/>
    </source>
</evidence>
<dbReference type="GO" id="GO:0006465">
    <property type="term" value="P:signal peptide processing"/>
    <property type="evidence" value="ECO:0007669"/>
    <property type="project" value="TreeGrafter"/>
</dbReference>
<keyword evidence="7 10" id="KW-0472">Membrane</keyword>
<comment type="similarity">
    <text evidence="2 8">Belongs to the peptidase A24 family.</text>
</comment>
<dbReference type="Gene3D" id="1.20.120.1220">
    <property type="match status" value="1"/>
</dbReference>
<evidence type="ECO:0000256" key="3">
    <source>
        <dbReference type="ARBA" id="ARBA00022475"/>
    </source>
</evidence>
<comment type="catalytic activity">
    <reaction evidence="9">
        <text>Typically cleaves a -Gly-|-Phe- bond to release an N-terminal, basic peptide of 5-8 residues from type IV prepilin, and then N-methylates the new N-terminal amino group, the methyl donor being S-adenosyl-L-methionine.</text>
        <dbReference type="EC" id="3.4.23.43"/>
    </reaction>
</comment>
<evidence type="ECO:0000256" key="2">
    <source>
        <dbReference type="ARBA" id="ARBA00005801"/>
    </source>
</evidence>
<keyword evidence="6 10" id="KW-1133">Transmembrane helix</keyword>
<keyword evidence="9" id="KW-0511">Multifunctional enzyme</keyword>
<gene>
    <name evidence="13" type="ORF">SAMN06295912_13327</name>
</gene>
<dbReference type="GO" id="GO:0032259">
    <property type="term" value="P:methylation"/>
    <property type="evidence" value="ECO:0007669"/>
    <property type="project" value="UniProtKB-KW"/>
</dbReference>
<feature type="domain" description="Prepilin peptidase A24 N-terminal" evidence="12">
    <location>
        <begin position="13"/>
        <end position="94"/>
    </location>
</feature>
<dbReference type="GO" id="GO:0005886">
    <property type="term" value="C:plasma membrane"/>
    <property type="evidence" value="ECO:0007669"/>
    <property type="project" value="UniProtKB-SubCell"/>
</dbReference>
<evidence type="ECO:0000256" key="4">
    <source>
        <dbReference type="ARBA" id="ARBA00022519"/>
    </source>
</evidence>
<evidence type="ECO:0000256" key="1">
    <source>
        <dbReference type="ARBA" id="ARBA00004429"/>
    </source>
</evidence>
<dbReference type="PANTHER" id="PTHR30487">
    <property type="entry name" value="TYPE 4 PREPILIN-LIKE PROTEINS LEADER PEPTIDE-PROCESSING ENZYME"/>
    <property type="match status" value="1"/>
</dbReference>
<evidence type="ECO:0000313" key="14">
    <source>
        <dbReference type="Proteomes" id="UP000198281"/>
    </source>
</evidence>
<dbReference type="Pfam" id="PF01478">
    <property type="entry name" value="Peptidase_A24"/>
    <property type="match status" value="1"/>
</dbReference>
<protein>
    <recommendedName>
        <fullName evidence="9">Prepilin leader peptidase/N-methyltransferase</fullName>
        <ecNumber evidence="9">2.1.1.-</ecNumber>
        <ecNumber evidence="9">3.4.23.43</ecNumber>
    </recommendedName>
</protein>
<comment type="subcellular location">
    <subcellularLocation>
        <location evidence="1">Cell inner membrane</location>
        <topology evidence="1">Multi-pass membrane protein</topology>
    </subcellularLocation>
    <subcellularLocation>
        <location evidence="9">Cell membrane</location>
        <topology evidence="9">Multi-pass membrane protein</topology>
    </subcellularLocation>
</comment>
<dbReference type="RefSeq" id="WP_245843018.1">
    <property type="nucleotide sequence ID" value="NZ_FZOS01000033.1"/>
</dbReference>
<feature type="transmembrane region" description="Helical" evidence="10">
    <location>
        <begin position="153"/>
        <end position="172"/>
    </location>
</feature>
<dbReference type="InterPro" id="IPR000045">
    <property type="entry name" value="Prepilin_IV_endopep_pep"/>
</dbReference>
<feature type="transmembrane region" description="Helical" evidence="10">
    <location>
        <begin position="229"/>
        <end position="246"/>
    </location>
</feature>
<keyword evidence="4" id="KW-0997">Cell inner membrane</keyword>
<dbReference type="GO" id="GO:0004190">
    <property type="term" value="F:aspartic-type endopeptidase activity"/>
    <property type="evidence" value="ECO:0007669"/>
    <property type="project" value="UniProtKB-EC"/>
</dbReference>
<keyword evidence="3" id="KW-1003">Cell membrane</keyword>
<dbReference type="EC" id="3.4.23.43" evidence="9"/>
<dbReference type="PANTHER" id="PTHR30487:SF0">
    <property type="entry name" value="PREPILIN LEADER PEPTIDASE_N-METHYLTRANSFERASE-RELATED"/>
    <property type="match status" value="1"/>
</dbReference>
<keyword evidence="9" id="KW-0489">Methyltransferase</keyword>
<dbReference type="Pfam" id="PF06750">
    <property type="entry name" value="A24_N_bact"/>
    <property type="match status" value="1"/>
</dbReference>
<evidence type="ECO:0000313" key="13">
    <source>
        <dbReference type="EMBL" id="SNT03926.1"/>
    </source>
</evidence>
<feature type="transmembrane region" description="Helical" evidence="10">
    <location>
        <begin position="192"/>
        <end position="217"/>
    </location>
</feature>
<evidence type="ECO:0000259" key="12">
    <source>
        <dbReference type="Pfam" id="PF06750"/>
    </source>
</evidence>
<dbReference type="InterPro" id="IPR050882">
    <property type="entry name" value="Prepilin_peptidase/N-MTase"/>
</dbReference>
<reference evidence="14" key="1">
    <citation type="submission" date="2017-06" db="EMBL/GenBank/DDBJ databases">
        <authorList>
            <person name="Varghese N."/>
            <person name="Submissions S."/>
        </authorList>
    </citation>
    <scope>NUCLEOTIDE SEQUENCE [LARGE SCALE GENOMIC DNA]</scope>
    <source>
        <strain evidence="14">LNB2</strain>
    </source>
</reference>
<accession>A0A239JD06</accession>
<keyword evidence="9" id="KW-0808">Transferase</keyword>
<keyword evidence="5 9" id="KW-0812">Transmembrane</keyword>
<dbReference type="Proteomes" id="UP000198281">
    <property type="component" value="Unassembled WGS sequence"/>
</dbReference>
<feature type="domain" description="Prepilin type IV endopeptidase peptidase" evidence="11">
    <location>
        <begin position="106"/>
        <end position="213"/>
    </location>
</feature>
<dbReference type="GO" id="GO:0008168">
    <property type="term" value="F:methyltransferase activity"/>
    <property type="evidence" value="ECO:0007669"/>
    <property type="project" value="UniProtKB-KW"/>
</dbReference>
<evidence type="ECO:0000259" key="11">
    <source>
        <dbReference type="Pfam" id="PF01478"/>
    </source>
</evidence>